<dbReference type="Gene3D" id="3.30.420.10">
    <property type="entry name" value="Ribonuclease H-like superfamily/Ribonuclease H"/>
    <property type="match status" value="1"/>
</dbReference>
<name>A0ABZ2KNR5_9BACT</name>
<dbReference type="EMBL" id="CP089982">
    <property type="protein sequence ID" value="WXA98978.1"/>
    <property type="molecule type" value="Genomic_DNA"/>
</dbReference>
<reference evidence="1 2" key="1">
    <citation type="submission" date="2021-12" db="EMBL/GenBank/DDBJ databases">
        <title>Discovery of the Pendulisporaceae a myxobacterial family with distinct sporulation behavior and unique specialized metabolism.</title>
        <authorList>
            <person name="Garcia R."/>
            <person name="Popoff A."/>
            <person name="Bader C.D."/>
            <person name="Loehr J."/>
            <person name="Walesch S."/>
            <person name="Walt C."/>
            <person name="Boldt J."/>
            <person name="Bunk B."/>
            <person name="Haeckl F.J.F.P.J."/>
            <person name="Gunesch A.P."/>
            <person name="Birkelbach J."/>
            <person name="Nuebel U."/>
            <person name="Pietschmann T."/>
            <person name="Bach T."/>
            <person name="Mueller R."/>
        </authorList>
    </citation>
    <scope>NUCLEOTIDE SEQUENCE [LARGE SCALE GENOMIC DNA]</scope>
    <source>
        <strain evidence="1 2">MSr12523</strain>
    </source>
</reference>
<dbReference type="Proteomes" id="UP001379533">
    <property type="component" value="Chromosome"/>
</dbReference>
<accession>A0ABZ2KNR5</accession>
<dbReference type="InterPro" id="IPR012337">
    <property type="entry name" value="RNaseH-like_sf"/>
</dbReference>
<evidence type="ECO:0008006" key="3">
    <source>
        <dbReference type="Google" id="ProtNLM"/>
    </source>
</evidence>
<sequence>MISVPNRTDVAPVSRTIAAFDPGPRWTGFACVTMHGGAGRPVRFVYREGRKMESTPEQINWCFALGVDLVAVESVDGVPYEDVRAAKLMETNGVARAIEWLALGRGLPVERLSARAWRSPLCGRGNASDDQIARVVALHIRELPRRTNVHVRDALGLAVVAGWRFLQRREARAAGTGAARGRAKGAIR</sequence>
<evidence type="ECO:0000313" key="2">
    <source>
        <dbReference type="Proteomes" id="UP001379533"/>
    </source>
</evidence>
<gene>
    <name evidence="1" type="ORF">LZC95_19425</name>
</gene>
<dbReference type="InterPro" id="IPR036397">
    <property type="entry name" value="RNaseH_sf"/>
</dbReference>
<protein>
    <recommendedName>
        <fullName evidence="3">Holliday junction resolvase RuvC</fullName>
    </recommendedName>
</protein>
<dbReference type="RefSeq" id="WP_394849608.1">
    <property type="nucleotide sequence ID" value="NZ_CP089982.1"/>
</dbReference>
<evidence type="ECO:0000313" key="1">
    <source>
        <dbReference type="EMBL" id="WXA98978.1"/>
    </source>
</evidence>
<keyword evidence="2" id="KW-1185">Reference proteome</keyword>
<organism evidence="1 2">
    <name type="scientific">Pendulispora brunnea</name>
    <dbReference type="NCBI Taxonomy" id="2905690"/>
    <lineage>
        <taxon>Bacteria</taxon>
        <taxon>Pseudomonadati</taxon>
        <taxon>Myxococcota</taxon>
        <taxon>Myxococcia</taxon>
        <taxon>Myxococcales</taxon>
        <taxon>Sorangiineae</taxon>
        <taxon>Pendulisporaceae</taxon>
        <taxon>Pendulispora</taxon>
    </lineage>
</organism>
<proteinExistence type="predicted"/>
<dbReference type="SUPFAM" id="SSF53098">
    <property type="entry name" value="Ribonuclease H-like"/>
    <property type="match status" value="1"/>
</dbReference>